<dbReference type="PANTHER" id="PTHR43649:SF28">
    <property type="entry name" value="BINDING PROTEIN COMPONENT OF ABC SUGAR TRANSPORTER-RELATED"/>
    <property type="match status" value="1"/>
</dbReference>
<feature type="chain" id="PRO_5024958517" description="Probable sugar-binding periplasmic protein" evidence="7">
    <location>
        <begin position="25"/>
        <end position="415"/>
    </location>
</feature>
<protein>
    <recommendedName>
        <fullName evidence="6">Probable sugar-binding periplasmic protein</fullName>
    </recommendedName>
</protein>
<evidence type="ECO:0000256" key="6">
    <source>
        <dbReference type="ARBA" id="ARBA00049753"/>
    </source>
</evidence>
<dbReference type="KEGG" id="pdio:PDMSB3_2140"/>
<evidence type="ECO:0000256" key="5">
    <source>
        <dbReference type="ARBA" id="ARBA00049629"/>
    </source>
</evidence>
<comment type="subcellular location">
    <subcellularLocation>
        <location evidence="1">Periplasm</location>
    </subcellularLocation>
</comment>
<dbReference type="Gene3D" id="3.40.190.10">
    <property type="entry name" value="Periplasmic binding protein-like II"/>
    <property type="match status" value="2"/>
</dbReference>
<dbReference type="RefSeq" id="WP_165185982.1">
    <property type="nucleotide sequence ID" value="NZ_LR699553.1"/>
</dbReference>
<dbReference type="Proteomes" id="UP000325811">
    <property type="component" value="Chromosome I"/>
</dbReference>
<dbReference type="InterPro" id="IPR050490">
    <property type="entry name" value="Bact_solute-bd_prot1"/>
</dbReference>
<dbReference type="Pfam" id="PF01547">
    <property type="entry name" value="SBP_bac_1"/>
    <property type="match status" value="1"/>
</dbReference>
<evidence type="ECO:0000313" key="9">
    <source>
        <dbReference type="Proteomes" id="UP000325811"/>
    </source>
</evidence>
<name>A0A5Q4Z228_9BURK</name>
<dbReference type="GO" id="GO:0042597">
    <property type="term" value="C:periplasmic space"/>
    <property type="evidence" value="ECO:0007669"/>
    <property type="project" value="UniProtKB-SubCell"/>
</dbReference>
<evidence type="ECO:0000256" key="2">
    <source>
        <dbReference type="ARBA" id="ARBA00008520"/>
    </source>
</evidence>
<reference evidence="8 9" key="1">
    <citation type="submission" date="2019-08" db="EMBL/GenBank/DDBJ databases">
        <authorList>
            <person name="Herpell B J."/>
        </authorList>
    </citation>
    <scope>NUCLEOTIDE SEQUENCE [LARGE SCALE GENOMIC DNA]</scope>
    <source>
        <strain evidence="9">Msb3</strain>
    </source>
</reference>
<feature type="signal peptide" evidence="7">
    <location>
        <begin position="1"/>
        <end position="24"/>
    </location>
</feature>
<accession>A0A5Q4Z228</accession>
<organism evidence="8 9">
    <name type="scientific">Paraburkholderia dioscoreae</name>
    <dbReference type="NCBI Taxonomy" id="2604047"/>
    <lineage>
        <taxon>Bacteria</taxon>
        <taxon>Pseudomonadati</taxon>
        <taxon>Pseudomonadota</taxon>
        <taxon>Betaproteobacteria</taxon>
        <taxon>Burkholderiales</taxon>
        <taxon>Burkholderiaceae</taxon>
        <taxon>Paraburkholderia</taxon>
    </lineage>
</organism>
<evidence type="ECO:0000256" key="3">
    <source>
        <dbReference type="ARBA" id="ARBA00022448"/>
    </source>
</evidence>
<keyword evidence="3" id="KW-0813">Transport</keyword>
<evidence type="ECO:0000256" key="1">
    <source>
        <dbReference type="ARBA" id="ARBA00004418"/>
    </source>
</evidence>
<dbReference type="SUPFAM" id="SSF53850">
    <property type="entry name" value="Periplasmic binding protein-like II"/>
    <property type="match status" value="1"/>
</dbReference>
<gene>
    <name evidence="8" type="ORF">PDMSB3_2140</name>
</gene>
<comment type="similarity">
    <text evidence="2">Belongs to the bacterial solute-binding protein 1 family.</text>
</comment>
<dbReference type="AlphaFoldDB" id="A0A5Q4Z228"/>
<comment type="function">
    <text evidence="5">Part of a binding-protein-dependent transport system for a sugar.</text>
</comment>
<evidence type="ECO:0000256" key="7">
    <source>
        <dbReference type="SAM" id="SignalP"/>
    </source>
</evidence>
<dbReference type="PANTHER" id="PTHR43649">
    <property type="entry name" value="ARABINOSE-BINDING PROTEIN-RELATED"/>
    <property type="match status" value="1"/>
</dbReference>
<dbReference type="EMBL" id="LR699553">
    <property type="protein sequence ID" value="VVD28596.1"/>
    <property type="molecule type" value="Genomic_DNA"/>
</dbReference>
<proteinExistence type="inferred from homology"/>
<sequence length="415" mass="44815">MKRSLTSVATAVTLLTAGTHAAFAAEQLSVLHWWTSGGESKAIRVLKDDMSKQGYEWKDFAIAGGAGAAAMTALKTQVISGNAPSAAQIKGPLIQDWAEQGSLVTIDQAATDWKAHTPAQIDSAMRAGGHYVAAPFSVHRINWLWINKADLDKVGGTPPTTWPEFFALADKFRAAGITPVAHGGQPWQDMTIWETVVLSQGADFYRKALVDLDQKTLTSPQMVQVFETVQKIRTYFDKGYHGRDWNLATAMVISGSGGMQFMGDWAKGEFANANKKADVDYICAAAPGTSNAYTYTADAFVFFQQNGKKDATPGQLALARTIMSVDFQQQFSLYKGSIPVRLDVPMDKFDSCARKSRTDELATIKSGGFLPSLAFGELQSSVTAGAITDVVTNFMNSNEDAKEGVRKLAAAAKVK</sequence>
<evidence type="ECO:0000313" key="8">
    <source>
        <dbReference type="EMBL" id="VVD28596.1"/>
    </source>
</evidence>
<evidence type="ECO:0000256" key="4">
    <source>
        <dbReference type="ARBA" id="ARBA00022729"/>
    </source>
</evidence>
<keyword evidence="9" id="KW-1185">Reference proteome</keyword>
<dbReference type="InterPro" id="IPR006059">
    <property type="entry name" value="SBP"/>
</dbReference>
<keyword evidence="4 7" id="KW-0732">Signal</keyword>